<dbReference type="Proteomes" id="UP000666240">
    <property type="component" value="Unassembled WGS sequence"/>
</dbReference>
<gene>
    <name evidence="2" type="ORF">J5Y06_11695</name>
</gene>
<reference evidence="2" key="1">
    <citation type="submission" date="2021-03" db="EMBL/GenBank/DDBJ databases">
        <title>Genome sequencing and assembly of Tianweitania sediminis.</title>
        <authorList>
            <person name="Chhetri G."/>
        </authorList>
    </citation>
    <scope>NUCLEOTIDE SEQUENCE</scope>
    <source>
        <strain evidence="2">Z8</strain>
    </source>
</reference>
<evidence type="ECO:0000259" key="1">
    <source>
        <dbReference type="Pfam" id="PF06904"/>
    </source>
</evidence>
<dbReference type="RefSeq" id="WP_209335338.1">
    <property type="nucleotide sequence ID" value="NZ_JAGIYY010000003.1"/>
</dbReference>
<evidence type="ECO:0000313" key="2">
    <source>
        <dbReference type="EMBL" id="MBP0439314.1"/>
    </source>
</evidence>
<organism evidence="2 3">
    <name type="scientific">Tianweitania sediminis</name>
    <dbReference type="NCBI Taxonomy" id="1502156"/>
    <lineage>
        <taxon>Bacteria</taxon>
        <taxon>Pseudomonadati</taxon>
        <taxon>Pseudomonadota</taxon>
        <taxon>Alphaproteobacteria</taxon>
        <taxon>Hyphomicrobiales</taxon>
        <taxon>Phyllobacteriaceae</taxon>
        <taxon>Tianweitania</taxon>
    </lineage>
</organism>
<name>A0A8J7RNY6_9HYPH</name>
<comment type="caution">
    <text evidence="2">The sequence shown here is derived from an EMBL/GenBank/DDBJ whole genome shotgun (WGS) entry which is preliminary data.</text>
</comment>
<dbReference type="Pfam" id="PF06904">
    <property type="entry name" value="Extensin-like_C"/>
    <property type="match status" value="1"/>
</dbReference>
<dbReference type="InterPro" id="IPR009683">
    <property type="entry name" value="Extensin-like_C"/>
</dbReference>
<proteinExistence type="predicted"/>
<feature type="domain" description="Extensin-like C-terminal" evidence="1">
    <location>
        <begin position="30"/>
        <end position="203"/>
    </location>
</feature>
<evidence type="ECO:0000313" key="3">
    <source>
        <dbReference type="Proteomes" id="UP000666240"/>
    </source>
</evidence>
<protein>
    <submittedName>
        <fullName evidence="2">Extensin family protein</fullName>
    </submittedName>
</protein>
<sequence>MKADPTGPKPVQGPPLPASLVGALPAEEIACRADLTKLGVSFEPRPPESGENGCAMPYPLAVAELGGGIAVEPPLIANCAVTRAAAEFMQSKGQAAAERHLGERIVSLANGSGYVCRPRRGTQKLSEHALGNAIDIMSFELSGEGNIVVGQEEGPDEAAFIQEVRKEACGPFTTVLGPGSDADHSDHLHLDLADRREGSTFCQ</sequence>
<dbReference type="AlphaFoldDB" id="A0A8J7RNY6"/>
<dbReference type="EMBL" id="JAGIYY010000003">
    <property type="protein sequence ID" value="MBP0439314.1"/>
    <property type="molecule type" value="Genomic_DNA"/>
</dbReference>
<keyword evidence="3" id="KW-1185">Reference proteome</keyword>
<accession>A0A8J7RNY6</accession>